<keyword evidence="1" id="KW-1133">Transmembrane helix</keyword>
<dbReference type="SUPFAM" id="SSF53335">
    <property type="entry name" value="S-adenosyl-L-methionine-dependent methyltransferases"/>
    <property type="match status" value="1"/>
</dbReference>
<sequence length="268" mass="30466">MVKALRTILSFIRYYLDTLLLFLYLGTIGFIFQKNRVLLHQLRNKFVFFKAPPIVLRLPIITLAEATQKEQTVLMSEPAIIQGNVSLYELLALNMFVKTFDPATIFEIGTFDGRTTLNFARNCSPNTKIYTLDLPKDETSTALLTVARSDQNLINTNITGARLLRSTDTMSRKKITQLYGDSAKFDFTPYLNSIDFIFIDGAHTYEYVKNDTAIALKLLRNGKGVILWHDYDPLHEGSVRAIEELQAAHPSWDVRHVEGTNVVCLVLK</sequence>
<accession>A0A1F6CG52</accession>
<proteinExistence type="predicted"/>
<protein>
    <recommendedName>
        <fullName evidence="4">Methyltransferase</fullName>
    </recommendedName>
</protein>
<keyword evidence="1" id="KW-0812">Transmembrane</keyword>
<comment type="caution">
    <text evidence="2">The sequence shown here is derived from an EMBL/GenBank/DDBJ whole genome shotgun (WGS) entry which is preliminary data.</text>
</comment>
<dbReference type="AlphaFoldDB" id="A0A1F6CG52"/>
<dbReference type="Gene3D" id="3.40.50.150">
    <property type="entry name" value="Vaccinia Virus protein VP39"/>
    <property type="match status" value="1"/>
</dbReference>
<feature type="transmembrane region" description="Helical" evidence="1">
    <location>
        <begin position="12"/>
        <end position="32"/>
    </location>
</feature>
<dbReference type="EMBL" id="MFKU01000016">
    <property type="protein sequence ID" value="OGG48244.1"/>
    <property type="molecule type" value="Genomic_DNA"/>
</dbReference>
<dbReference type="InterPro" id="IPR029063">
    <property type="entry name" value="SAM-dependent_MTases_sf"/>
</dbReference>
<evidence type="ECO:0000313" key="3">
    <source>
        <dbReference type="Proteomes" id="UP000178815"/>
    </source>
</evidence>
<gene>
    <name evidence="2" type="ORF">A2678_01515</name>
</gene>
<dbReference type="Proteomes" id="UP000178815">
    <property type="component" value="Unassembled WGS sequence"/>
</dbReference>
<organism evidence="2 3">
    <name type="scientific">Candidatus Kaiserbacteria bacterium RIFCSPHIGHO2_01_FULL_53_31</name>
    <dbReference type="NCBI Taxonomy" id="1798481"/>
    <lineage>
        <taxon>Bacteria</taxon>
        <taxon>Candidatus Kaiseribacteriota</taxon>
    </lineage>
</organism>
<reference evidence="2 3" key="1">
    <citation type="journal article" date="2016" name="Nat. Commun.">
        <title>Thousands of microbial genomes shed light on interconnected biogeochemical processes in an aquifer system.</title>
        <authorList>
            <person name="Anantharaman K."/>
            <person name="Brown C.T."/>
            <person name="Hug L.A."/>
            <person name="Sharon I."/>
            <person name="Castelle C.J."/>
            <person name="Probst A.J."/>
            <person name="Thomas B.C."/>
            <person name="Singh A."/>
            <person name="Wilkins M.J."/>
            <person name="Karaoz U."/>
            <person name="Brodie E.L."/>
            <person name="Williams K.H."/>
            <person name="Hubbard S.S."/>
            <person name="Banfield J.F."/>
        </authorList>
    </citation>
    <scope>NUCLEOTIDE SEQUENCE [LARGE SCALE GENOMIC DNA]</scope>
</reference>
<evidence type="ECO:0008006" key="4">
    <source>
        <dbReference type="Google" id="ProtNLM"/>
    </source>
</evidence>
<evidence type="ECO:0000313" key="2">
    <source>
        <dbReference type="EMBL" id="OGG48244.1"/>
    </source>
</evidence>
<name>A0A1F6CG52_9BACT</name>
<dbReference type="STRING" id="1798481.A2678_01515"/>
<dbReference type="Pfam" id="PF13578">
    <property type="entry name" value="Methyltransf_24"/>
    <property type="match status" value="1"/>
</dbReference>
<keyword evidence="1" id="KW-0472">Membrane</keyword>
<evidence type="ECO:0000256" key="1">
    <source>
        <dbReference type="SAM" id="Phobius"/>
    </source>
</evidence>